<name>A0AAE9J9J3_CAEBR</name>
<sequence length="302" mass="34551">MVPDLWSDAEYFTVLNKDVLQKLLTCSTVSFPLTCFKFPEFTGVGSQITQLDKGKGRKVVKPRKSRLIIDDEREFVVANCASPTRDDLKNMCSVNSVNLKRSDMPTIKTRIPSEVLKSVRKTLSGKSILSAYRELQSEGIDVSYEQVKNQARNVMDVKKTKRGMRPVTTPSSLSNFAQENPISEFNSSGPEFRMMYVNENMFSIYVNNLPSEKKLRKYREQFEDDESWTSADLNEYLDSNSDNFNSGLDCRVLGQLQVDTTFLKLSMGSKARNQKLLQRICRTLKAKEEPMRLCSLKRKTLQ</sequence>
<organism evidence="1 2">
    <name type="scientific">Caenorhabditis briggsae</name>
    <dbReference type="NCBI Taxonomy" id="6238"/>
    <lineage>
        <taxon>Eukaryota</taxon>
        <taxon>Metazoa</taxon>
        <taxon>Ecdysozoa</taxon>
        <taxon>Nematoda</taxon>
        <taxon>Chromadorea</taxon>
        <taxon>Rhabditida</taxon>
        <taxon>Rhabditina</taxon>
        <taxon>Rhabditomorpha</taxon>
        <taxon>Rhabditoidea</taxon>
        <taxon>Rhabditidae</taxon>
        <taxon>Peloderinae</taxon>
        <taxon>Caenorhabditis</taxon>
    </lineage>
</organism>
<protein>
    <submittedName>
        <fullName evidence="1">Uncharacterized protein</fullName>
    </submittedName>
</protein>
<keyword evidence="2" id="KW-1185">Reference proteome</keyword>
<dbReference type="Proteomes" id="UP000829354">
    <property type="component" value="Chromosome II"/>
</dbReference>
<evidence type="ECO:0000313" key="1">
    <source>
        <dbReference type="EMBL" id="UMM19484.1"/>
    </source>
</evidence>
<gene>
    <name evidence="1" type="ORF">L5515_015063</name>
</gene>
<dbReference type="EMBL" id="CP092621">
    <property type="protein sequence ID" value="UMM19484.1"/>
    <property type="molecule type" value="Genomic_DNA"/>
</dbReference>
<proteinExistence type="predicted"/>
<evidence type="ECO:0000313" key="2">
    <source>
        <dbReference type="Proteomes" id="UP000829354"/>
    </source>
</evidence>
<dbReference type="AlphaFoldDB" id="A0AAE9J9J3"/>
<reference evidence="1 2" key="1">
    <citation type="submission" date="2022-04" db="EMBL/GenBank/DDBJ databases">
        <title>Chromosome-level reference genomes for two strains of Caenorhabditis briggsae: an improved platform for comparative genomics.</title>
        <authorList>
            <person name="Stevens L."/>
            <person name="Andersen E."/>
        </authorList>
    </citation>
    <scope>NUCLEOTIDE SEQUENCE [LARGE SCALE GENOMIC DNA]</scope>
    <source>
        <strain evidence="1">VX34</strain>
        <tissue evidence="1">Whole-organism</tissue>
    </source>
</reference>
<accession>A0AAE9J9J3</accession>